<dbReference type="InterPro" id="IPR023152">
    <property type="entry name" value="RasGAP_CS"/>
</dbReference>
<feature type="region of interest" description="Disordered" evidence="3">
    <location>
        <begin position="843"/>
        <end position="865"/>
    </location>
</feature>
<keyword evidence="2" id="KW-0597">Phosphoprotein</keyword>
<gene>
    <name evidence="5" type="ORF">BCR42DRAFT_469370</name>
</gene>
<accession>A0A1X2I7F6</accession>
<feature type="domain" description="Ras-GAP" evidence="4">
    <location>
        <begin position="1268"/>
        <end position="1463"/>
    </location>
</feature>
<dbReference type="InterPro" id="IPR011993">
    <property type="entry name" value="PH-like_dom_sf"/>
</dbReference>
<dbReference type="SUPFAM" id="SSF48350">
    <property type="entry name" value="GTPase activation domain, GAP"/>
    <property type="match status" value="1"/>
</dbReference>
<keyword evidence="6" id="KW-1185">Reference proteome</keyword>
<dbReference type="InterPro" id="IPR001936">
    <property type="entry name" value="RasGAP_dom"/>
</dbReference>
<reference evidence="5 6" key="1">
    <citation type="submission" date="2016-07" db="EMBL/GenBank/DDBJ databases">
        <title>Pervasive Adenine N6-methylation of Active Genes in Fungi.</title>
        <authorList>
            <consortium name="DOE Joint Genome Institute"/>
            <person name="Mondo S.J."/>
            <person name="Dannebaum R.O."/>
            <person name="Kuo R.C."/>
            <person name="Labutti K."/>
            <person name="Haridas S."/>
            <person name="Kuo A."/>
            <person name="Salamov A."/>
            <person name="Ahrendt S.R."/>
            <person name="Lipzen A."/>
            <person name="Sullivan W."/>
            <person name="Andreopoulos W.B."/>
            <person name="Clum A."/>
            <person name="Lindquist E."/>
            <person name="Daum C."/>
            <person name="Ramamoorthy G.K."/>
            <person name="Gryganskyi A."/>
            <person name="Culley D."/>
            <person name="Magnuson J.K."/>
            <person name="James T.Y."/>
            <person name="O'Malley M.A."/>
            <person name="Stajich J.E."/>
            <person name="Spatafora J.W."/>
            <person name="Visel A."/>
            <person name="Grigoriev I.V."/>
        </authorList>
    </citation>
    <scope>NUCLEOTIDE SEQUENCE [LARGE SCALE GENOMIC DNA]</scope>
    <source>
        <strain evidence="5 6">NRRL 1336</strain>
    </source>
</reference>
<dbReference type="InterPro" id="IPR039360">
    <property type="entry name" value="Ras_GTPase"/>
</dbReference>
<dbReference type="PANTHER" id="PTHR10194:SF142">
    <property type="entry name" value="NEUROFIBROMIN"/>
    <property type="match status" value="1"/>
</dbReference>
<dbReference type="InterPro" id="IPR016024">
    <property type="entry name" value="ARM-type_fold"/>
</dbReference>
<dbReference type="SMART" id="SM00323">
    <property type="entry name" value="RasGAP"/>
    <property type="match status" value="1"/>
</dbReference>
<name>A0A1X2I7F6_9FUNG</name>
<dbReference type="PROSITE" id="PS00509">
    <property type="entry name" value="RAS_GTPASE_ACTIV_1"/>
    <property type="match status" value="1"/>
</dbReference>
<proteinExistence type="predicted"/>
<dbReference type="OrthoDB" id="28245at2759"/>
<dbReference type="InterPro" id="IPR001251">
    <property type="entry name" value="CRAL-TRIO_dom"/>
</dbReference>
<evidence type="ECO:0000313" key="6">
    <source>
        <dbReference type="Proteomes" id="UP000193560"/>
    </source>
</evidence>
<evidence type="ECO:0000256" key="2">
    <source>
        <dbReference type="ARBA" id="ARBA00022553"/>
    </source>
</evidence>
<dbReference type="GO" id="GO:0005096">
    <property type="term" value="F:GTPase activator activity"/>
    <property type="evidence" value="ECO:0007669"/>
    <property type="project" value="UniProtKB-KW"/>
</dbReference>
<feature type="compositionally biased region" description="Basic and acidic residues" evidence="3">
    <location>
        <begin position="853"/>
        <end position="865"/>
    </location>
</feature>
<dbReference type="Pfam" id="PF00616">
    <property type="entry name" value="RasGAP"/>
    <property type="match status" value="1"/>
</dbReference>
<dbReference type="Pfam" id="PF13716">
    <property type="entry name" value="CRAL_TRIO_2"/>
    <property type="match status" value="1"/>
</dbReference>
<evidence type="ECO:0000259" key="4">
    <source>
        <dbReference type="PROSITE" id="PS50018"/>
    </source>
</evidence>
<dbReference type="PROSITE" id="PS50018">
    <property type="entry name" value="RAS_GTPASE_ACTIV_2"/>
    <property type="match status" value="1"/>
</dbReference>
<dbReference type="Gene3D" id="3.40.525.10">
    <property type="entry name" value="CRAL-TRIO lipid binding domain"/>
    <property type="match status" value="1"/>
</dbReference>
<evidence type="ECO:0000256" key="1">
    <source>
        <dbReference type="ARBA" id="ARBA00022468"/>
    </source>
</evidence>
<dbReference type="STRING" id="90262.A0A1X2I7F6"/>
<evidence type="ECO:0000256" key="3">
    <source>
        <dbReference type="SAM" id="MobiDB-lite"/>
    </source>
</evidence>
<dbReference type="EMBL" id="MCGE01000022">
    <property type="protein sequence ID" value="ORZ11056.1"/>
    <property type="molecule type" value="Genomic_DNA"/>
</dbReference>
<evidence type="ECO:0000313" key="5">
    <source>
        <dbReference type="EMBL" id="ORZ11056.1"/>
    </source>
</evidence>
<keyword evidence="1" id="KW-0343">GTPase activation</keyword>
<dbReference type="Gene3D" id="1.10.506.10">
    <property type="entry name" value="GTPase Activation - p120gap, domain 1"/>
    <property type="match status" value="2"/>
</dbReference>
<dbReference type="Gene3D" id="2.30.29.30">
    <property type="entry name" value="Pleckstrin-homology domain (PH domain)/Phosphotyrosine-binding domain (PTB)"/>
    <property type="match status" value="1"/>
</dbReference>
<comment type="caution">
    <text evidence="5">The sequence shown here is derived from an EMBL/GenBank/DDBJ whole genome shotgun (WGS) entry which is preliminary data.</text>
</comment>
<dbReference type="Proteomes" id="UP000193560">
    <property type="component" value="Unassembled WGS sequence"/>
</dbReference>
<dbReference type="InterPro" id="IPR008936">
    <property type="entry name" value="Rho_GTPase_activation_prot"/>
</dbReference>
<dbReference type="InterPro" id="IPR036865">
    <property type="entry name" value="CRAL-TRIO_dom_sf"/>
</dbReference>
<dbReference type="SUPFAM" id="SSF48371">
    <property type="entry name" value="ARM repeat"/>
    <property type="match status" value="2"/>
</dbReference>
<sequence length="2675" mass="299836">MRSNTKLILSLINRVVVRLPINSGRKIESLEHDPIVQQTVAAIIELSTYKLSTIANALGSVLENVPKHHQSSLAVTAVEPAVPLDVLQSQLFILRLLSACMQHHWKTYRNSSESGASGDQFKETDIATPITPTPSSVSTPTPTIPGIHIGTGTGGGVGAININSSQQQFNTDDNDSAISVQHHPINYIPSLDDALVSFIVALMNRFLNQVHMMEENNDYGGVSSTIITSPTTPSSAFTTADYGSMDTSMVETLADIYKMAGKVLYYVSASNWSFYYSKIKSAVQVLGSIGDGIDTNPPDIRMLECSCLTRQRLHTVLTELSPYYLHMKRQGKLLYSKMIRRGIWRWIETYPNEFEEVCASDNRLLGGSEILFDMCNSSADTSKVKAIMWPLQTILLSLSPNLLLQAFIDNPSSQNRRTSFLGTLRKSLKSSRTADIAAMCYVDLCKAATYIHPNEDSVLHHIASDIDADLKEKIWTAAQETVSTAANFGYSVDQQLLTTDYLLTRMQLDTKRTLETLVPSCLADNAPIQFKLALVKSCLTIAEEDNPLPWNPTLEDMYDPLCSILRKLFIHTINLELRYGAAQQQQLPIDRKGNTELIQNFLRLYKVDPVLALLNNDQLDEIGPMMMCIANLFQHTDHTIRHYAFDCLSKLHHPSNITRWGSSLTLMSNFWSISSQVIFCLARQMLDDKKNEEGVKALLTLLKKLLKSRGDFLRKHMEWSNEGVRERLQAAISLEIALLVSLCSPNPDICSGSVRCLGYLCDEAEYGNDDEDPQLTEITYVCNLPIYFDLASEESVFLGRKAQQKRIRKYLRMMAQPTPGNLAAWEEVYKRWKELTKFIRQLEDTGMDSNPSTKERPFRKRLEMDDEKSTEWQNYTGFLTSLGVCCLTDDVEIVTMDTGGRFSDVTAHSGTNGSVGSGSGRRMSASSDPSRMVDRFMAEITDLLVSDNVFIREGVKDALGNDLSPALYAMLFRHLTSMTSKLFSNDEPITGMTNTLFVDQAALVLKLLLNRLMDPNDCLMNIEFGAFVNQFTKYVDALPNSYVTLRIKIKICSLVEACLSKKEQIIIGNETHLRNKLLGIIKGWTSDYLVDVTTASQNDKLQRDLDQACLRTMVHLLHQLPLQPLEPVRTTDAFHTKSQLFYGYFDFFLKLLARCGHTESNQGNKNVVSTPNKELLPLKNYIVSAMTNMLNANIDAGLKFSMAMGYHEDPSTRTAFIQVLTNILNQGVEFDTLAENVTTSRYDKLLDMIVESDMEIALSLCEVCPAIDTTGLAEVLLACFESRRKELMLMKAVIDREVMATEQEATLLRGTTMGIKLISTFAKMLCLDYVRSTLMPVLTQINTWNDNETTFELDPHKFGPNDDATRNRANVIRATELLLAAICMSAEKAPRAFREELHLIAEAVRKRFPEAKYTAVGGVVILRLFGPAIVSPEHSGFCKSAVPRNSNVRKLLLQATRQHLIWLQGNTYDCIERFLTNNIYQVTSFLREISSLPKELDVVEQCNTVRMDQNGYIRLHRYLSDNLERMSRDLSNRRVKTSTSGSTQKLLDLKRTMDRLSNLLAQLGRPSEISDFGVTYYTRSSPNVGNNQQVNEFMKRNAHRDIASISSSNFFYLGGTSKAGYPVFYLISRNVDAQYMDFELVVCHMLKVMEPYLNTPFEFIFDLTYLDGVSEIPVHWLSLFFQLIGNLLSDYLVCISLYNPNTQLRTYLRKFPRLILNTLVKRMVFALTLTDLYERIAPAELRIPKYTAEIELEATTVFYPVTRQTHLKSTIPVTVKISAEHIQIITVRPIDVLPNIPSVLKDVYHISVLEDFKALSNTKQDGVGDLSFRYEHGKAAMILSTPKRDSMLALLRYNKQNYERNKAGGIHERPLRPGDVPGRLLGMALLNIGNEDPRIRLAAYNLLYSLSITFRFDMSNQLLDAQDLCIPSNSTDFLISISERLASSEPQLTLDFLSECLIGFQKSSESMRQLCLDYASPWLQNLAIFIQHTPEDQNKSLTRTKDIIRSMIELTVGHPEMYKHVQAKIWKSLAKVDDIINVVLDAFVQYSVEHGVGSPQAEAMADTFVTLSSVTVRGKVISRLRKVLQCTSSRPCRHLTDHPAWTEIIILLRFILMLSFNNASPVKPYLPELFHIVSLLVGNGSIMVRASVHELVVNIVHTLCTAIPLSDDQVQKLHFILNDVCDIKNRICFGLTKHHTSSLTITPDTMADQHDGMNLASLEKMIRLLLEALNFGAPSTDIANMWRARWMGLITSTAFQFNPAIQPRSFVALGCLATDEVDDDLIYQILVALRGALAIFNETDASLIVSIMMCLSNIIDNLSSTSRYLHSLFWLAISLVEMNHPATFTTAVRFMQSVLRALDGHKLFTEQTMAEFLLKTREPFVDVARQMDSLNGISFDNHFSFAIAGILFKGIQNSNISDDGTEAVYECLTTFLEIDCKRCLEQQNQVEAKSLGYLVGLLPLASKNNALRELLRLAGINDVDLDGINFFTTTNFGTNVNLNGGTLANGSRCYSSAGTTIPSGGANGVGDIRAAANIRMFDALEIPDNTTALLLVSFLVTMLNSAENEAERLFLYTFLSEASISVPEVFALVYESLLPKMNQMAISSQNHAVIDAVKGILMTACSEPAFYQPVNRKSQRAYLDELGFSALGDPSFGASKVNVTANAQLISSLLERITE</sequence>
<organism evidence="5 6">
    <name type="scientific">Absidia repens</name>
    <dbReference type="NCBI Taxonomy" id="90262"/>
    <lineage>
        <taxon>Eukaryota</taxon>
        <taxon>Fungi</taxon>
        <taxon>Fungi incertae sedis</taxon>
        <taxon>Mucoromycota</taxon>
        <taxon>Mucoromycotina</taxon>
        <taxon>Mucoromycetes</taxon>
        <taxon>Mucorales</taxon>
        <taxon>Cunninghamellaceae</taxon>
        <taxon>Absidia</taxon>
    </lineage>
</organism>
<feature type="region of interest" description="Disordered" evidence="3">
    <location>
        <begin position="906"/>
        <end position="928"/>
    </location>
</feature>
<protein>
    <recommendedName>
        <fullName evidence="4">Ras-GAP domain-containing protein</fullName>
    </recommendedName>
</protein>
<dbReference type="PANTHER" id="PTHR10194">
    <property type="entry name" value="RAS GTPASE-ACTIVATING PROTEINS"/>
    <property type="match status" value="1"/>
</dbReference>